<dbReference type="GO" id="GO:0005524">
    <property type="term" value="F:ATP binding"/>
    <property type="evidence" value="ECO:0007669"/>
    <property type="project" value="UniProtKB-KW"/>
</dbReference>
<dbReference type="InterPro" id="IPR008229">
    <property type="entry name" value="CCA-adding_arc"/>
</dbReference>
<dbReference type="GO" id="GO:0003723">
    <property type="term" value="F:RNA binding"/>
    <property type="evidence" value="ECO:0007669"/>
    <property type="project" value="InterPro"/>
</dbReference>
<name>X1DSI5_9ZZZZ</name>
<keyword evidence="2" id="KW-0547">Nucleotide-binding</keyword>
<dbReference type="Pfam" id="PF09249">
    <property type="entry name" value="tRNA_NucTransf2"/>
    <property type="match status" value="1"/>
</dbReference>
<evidence type="ECO:0000259" key="5">
    <source>
        <dbReference type="Pfam" id="PF21133"/>
    </source>
</evidence>
<feature type="non-terminal residue" evidence="6">
    <location>
        <position position="258"/>
    </location>
</feature>
<dbReference type="GO" id="GO:0001680">
    <property type="term" value="P:tRNA 3'-terminal CCA addition"/>
    <property type="evidence" value="ECO:0007669"/>
    <property type="project" value="InterPro"/>
</dbReference>
<gene>
    <name evidence="6" type="ORF">S01H4_54169</name>
</gene>
<dbReference type="InterPro" id="IPR048833">
    <property type="entry name" value="CAA_C"/>
</dbReference>
<dbReference type="EMBL" id="BART01031151">
    <property type="protein sequence ID" value="GAH11215.1"/>
    <property type="molecule type" value="Genomic_DNA"/>
</dbReference>
<evidence type="ECO:0000256" key="3">
    <source>
        <dbReference type="ARBA" id="ARBA00022840"/>
    </source>
</evidence>
<proteinExistence type="inferred from homology"/>
<dbReference type="InterPro" id="IPR042090">
    <property type="entry name" value="CCA_tRNA_nucleotrans_2"/>
</dbReference>
<organism evidence="6">
    <name type="scientific">marine sediment metagenome</name>
    <dbReference type="NCBI Taxonomy" id="412755"/>
    <lineage>
        <taxon>unclassified sequences</taxon>
        <taxon>metagenomes</taxon>
        <taxon>ecological metagenomes</taxon>
    </lineage>
</organism>
<dbReference type="Pfam" id="PF21133">
    <property type="entry name" value="CAA_C"/>
    <property type="match status" value="1"/>
</dbReference>
<accession>X1DSI5</accession>
<keyword evidence="1" id="KW-0808">Transferase</keyword>
<keyword evidence="3" id="KW-0067">ATP-binding</keyword>
<evidence type="ECO:0000256" key="2">
    <source>
        <dbReference type="ARBA" id="ARBA00022741"/>
    </source>
</evidence>
<dbReference type="PANTHER" id="PTHR39643:SF1">
    <property type="entry name" value="CCA-ADDING ENZYME"/>
    <property type="match status" value="1"/>
</dbReference>
<evidence type="ECO:0000313" key="6">
    <source>
        <dbReference type="EMBL" id="GAH11215.1"/>
    </source>
</evidence>
<dbReference type="SUPFAM" id="SSF81631">
    <property type="entry name" value="PAP/OAS1 substrate-binding domain"/>
    <property type="match status" value="1"/>
</dbReference>
<dbReference type="Gene3D" id="3.30.70.590">
    <property type="entry name" value="Poly(A) polymerase predicted RNA binding domain"/>
    <property type="match status" value="1"/>
</dbReference>
<evidence type="ECO:0000259" key="4">
    <source>
        <dbReference type="Pfam" id="PF09249"/>
    </source>
</evidence>
<dbReference type="GO" id="GO:0004810">
    <property type="term" value="F:CCA tRNA nucleotidyltransferase activity"/>
    <property type="evidence" value="ECO:0007669"/>
    <property type="project" value="InterPro"/>
</dbReference>
<dbReference type="Gene3D" id="1.10.1410.30">
    <property type="entry name" value="CCA tRNA nucleotidyltransferase, domain 2"/>
    <property type="match status" value="1"/>
</dbReference>
<dbReference type="InterPro" id="IPR011068">
    <property type="entry name" value="NuclTrfase_I-like_C"/>
</dbReference>
<dbReference type="AlphaFoldDB" id="X1DSI5"/>
<reference evidence="6" key="1">
    <citation type="journal article" date="2014" name="Front. Microbiol.">
        <title>High frequency of phylogenetically diverse reductive dehalogenase-homologous genes in deep subseafloor sedimentary metagenomes.</title>
        <authorList>
            <person name="Kawai M."/>
            <person name="Futagami T."/>
            <person name="Toyoda A."/>
            <person name="Takaki Y."/>
            <person name="Nishi S."/>
            <person name="Hori S."/>
            <person name="Arai W."/>
            <person name="Tsubouchi T."/>
            <person name="Morono Y."/>
            <person name="Uchiyama I."/>
            <person name="Ito T."/>
            <person name="Fujiyama A."/>
            <person name="Inagaki F."/>
            <person name="Takami H."/>
        </authorList>
    </citation>
    <scope>NUCLEOTIDE SEQUENCE</scope>
    <source>
        <strain evidence="6">Expedition CK06-06</strain>
    </source>
</reference>
<dbReference type="HAMAP" id="MF_01264">
    <property type="entry name" value="CCA_arch"/>
    <property type="match status" value="1"/>
</dbReference>
<evidence type="ECO:0000256" key="1">
    <source>
        <dbReference type="ARBA" id="ARBA00022679"/>
    </source>
</evidence>
<dbReference type="Gene3D" id="3.30.70.1550">
    <property type="entry name" value="Archaeal tRNA CCA-adding enzyme catalytic domain"/>
    <property type="match status" value="1"/>
</dbReference>
<feature type="non-terminal residue" evidence="6">
    <location>
        <position position="1"/>
    </location>
</feature>
<comment type="caution">
    <text evidence="6">The sequence shown here is derived from an EMBL/GenBank/DDBJ whole genome shotgun (WGS) entry which is preliminary data.</text>
</comment>
<dbReference type="SUPFAM" id="SSF55003">
    <property type="entry name" value="PAP/Archaeal CCA-adding enzyme, C-terminal domain"/>
    <property type="match status" value="1"/>
</dbReference>
<protein>
    <submittedName>
        <fullName evidence="6">Uncharacterized protein</fullName>
    </submittedName>
</protein>
<feature type="domain" description="tRNA nucleotidyltransferase substrate binding" evidence="4">
    <location>
        <begin position="2"/>
        <end position="95"/>
    </location>
</feature>
<dbReference type="PANTHER" id="PTHR39643">
    <property type="entry name" value="CCA-ADDING ENZYME"/>
    <property type="match status" value="1"/>
</dbReference>
<sequence>SFSGYLCELLVLHYGSFKKLVESASGWKPNTVIDPERSYPDPSEAKRMFEKQPLIVIDPVDASRNVGAAISMQNFATFVRACQDFARGSSGRFFFPKPVRRLSARQIQATLERRGTAVFCVAFSPPDVVPDVLYPQLRKAERTLVTRLTRAGFEVMRSDVWSNSRALILLELAAAKLPRVRTHIGPPVSIEVGNFIRAHLKSKRKFAGPFAGATGKLIFELERERPNSRKVLEQALREHATLGRHVGEAISKSYRIYE</sequence>
<feature type="domain" description="CCA-adding enzyme C-terminal" evidence="5">
    <location>
        <begin position="114"/>
        <end position="257"/>
    </location>
</feature>
<dbReference type="InterPro" id="IPR015329">
    <property type="entry name" value="tRNA_NucTransf2"/>
</dbReference>